<dbReference type="GO" id="GO:0043565">
    <property type="term" value="F:sequence-specific DNA binding"/>
    <property type="evidence" value="ECO:0007669"/>
    <property type="project" value="InterPro"/>
</dbReference>
<dbReference type="AlphaFoldDB" id="A0A9X5E4Z5"/>
<gene>
    <name evidence="4" type="ORF">QH73_0011965</name>
</gene>
<organism evidence="4 5">
    <name type="scientific">Scytonema millei VB511283</name>
    <dbReference type="NCBI Taxonomy" id="1245923"/>
    <lineage>
        <taxon>Bacteria</taxon>
        <taxon>Bacillati</taxon>
        <taxon>Cyanobacteriota</taxon>
        <taxon>Cyanophyceae</taxon>
        <taxon>Nostocales</taxon>
        <taxon>Scytonemataceae</taxon>
        <taxon>Scytonema</taxon>
    </lineage>
</organism>
<keyword evidence="5" id="KW-1185">Reference proteome</keyword>
<dbReference type="Proteomes" id="UP000031532">
    <property type="component" value="Unassembled WGS sequence"/>
</dbReference>
<dbReference type="InterPro" id="IPR009057">
    <property type="entry name" value="Homeodomain-like_sf"/>
</dbReference>
<dbReference type="EMBL" id="JTJC03000003">
    <property type="protein sequence ID" value="NHC35366.1"/>
    <property type="molecule type" value="Genomic_DNA"/>
</dbReference>
<protein>
    <submittedName>
        <fullName evidence="4">Helix-turn-helix domain-containing protein</fullName>
    </submittedName>
</protein>
<sequence>MEQAKLLLTTTDLAATIALQLVFSSQSHLTQYFKQLTGMIPKAESFHFLWTHG</sequence>
<dbReference type="SUPFAM" id="SSF46689">
    <property type="entry name" value="Homeodomain-like"/>
    <property type="match status" value="1"/>
</dbReference>
<evidence type="ECO:0000313" key="4">
    <source>
        <dbReference type="EMBL" id="NHC35366.1"/>
    </source>
</evidence>
<evidence type="ECO:0000313" key="5">
    <source>
        <dbReference type="Proteomes" id="UP000031532"/>
    </source>
</evidence>
<dbReference type="RefSeq" id="WP_132867076.1">
    <property type="nucleotide sequence ID" value="NZ_JTJC03000003.1"/>
</dbReference>
<evidence type="ECO:0000256" key="2">
    <source>
        <dbReference type="ARBA" id="ARBA00023163"/>
    </source>
</evidence>
<name>A0A9X5E4Z5_9CYAN</name>
<proteinExistence type="predicted"/>
<comment type="caution">
    <text evidence="4">The sequence shown here is derived from an EMBL/GenBank/DDBJ whole genome shotgun (WGS) entry which is preliminary data.</text>
</comment>
<keyword evidence="1" id="KW-0805">Transcription regulation</keyword>
<dbReference type="GO" id="GO:0003700">
    <property type="term" value="F:DNA-binding transcription factor activity"/>
    <property type="evidence" value="ECO:0007669"/>
    <property type="project" value="InterPro"/>
</dbReference>
<evidence type="ECO:0000259" key="3">
    <source>
        <dbReference type="PROSITE" id="PS01124"/>
    </source>
</evidence>
<feature type="domain" description="HTH araC/xylS-type" evidence="3">
    <location>
        <begin position="1"/>
        <end position="47"/>
    </location>
</feature>
<reference evidence="4 5" key="1">
    <citation type="journal article" date="2015" name="Genome Announc.">
        <title>Draft Genome Sequence of the Terrestrial Cyanobacterium Scytonema millei VB511283, Isolated from Eastern India.</title>
        <authorList>
            <person name="Sen D."/>
            <person name="Chandrababunaidu M.M."/>
            <person name="Singh D."/>
            <person name="Sanghi N."/>
            <person name="Ghorai A."/>
            <person name="Mishra G.P."/>
            <person name="Madduluri M."/>
            <person name="Adhikary S.P."/>
            <person name="Tripathy S."/>
        </authorList>
    </citation>
    <scope>NUCLEOTIDE SEQUENCE [LARGE SCALE GENOMIC DNA]</scope>
    <source>
        <strain evidence="4 5">VB511283</strain>
    </source>
</reference>
<dbReference type="InterPro" id="IPR018060">
    <property type="entry name" value="HTH_AraC"/>
</dbReference>
<keyword evidence="2" id="KW-0804">Transcription</keyword>
<evidence type="ECO:0000256" key="1">
    <source>
        <dbReference type="ARBA" id="ARBA00023015"/>
    </source>
</evidence>
<dbReference type="Gene3D" id="1.10.10.60">
    <property type="entry name" value="Homeodomain-like"/>
    <property type="match status" value="1"/>
</dbReference>
<dbReference type="PROSITE" id="PS01124">
    <property type="entry name" value="HTH_ARAC_FAMILY_2"/>
    <property type="match status" value="1"/>
</dbReference>
<accession>A0A9X5E4Z5</accession>